<protein>
    <submittedName>
        <fullName evidence="2">Uncharacterized protein</fullName>
    </submittedName>
</protein>
<reference evidence="2 3" key="1">
    <citation type="journal article" date="2019" name="Plant Biotechnol. J.">
        <title>The red bayberry genome and genetic basis of sex determination.</title>
        <authorList>
            <person name="Jia H.M."/>
            <person name="Jia H.J."/>
            <person name="Cai Q.L."/>
            <person name="Wang Y."/>
            <person name="Zhao H.B."/>
            <person name="Yang W.F."/>
            <person name="Wang G.Y."/>
            <person name="Li Y.H."/>
            <person name="Zhan D.L."/>
            <person name="Shen Y.T."/>
            <person name="Niu Q.F."/>
            <person name="Chang L."/>
            <person name="Qiu J."/>
            <person name="Zhao L."/>
            <person name="Xie H.B."/>
            <person name="Fu W.Y."/>
            <person name="Jin J."/>
            <person name="Li X.W."/>
            <person name="Jiao Y."/>
            <person name="Zhou C.C."/>
            <person name="Tu T."/>
            <person name="Chai C.Y."/>
            <person name="Gao J.L."/>
            <person name="Fan L.J."/>
            <person name="van de Weg E."/>
            <person name="Wang J.Y."/>
            <person name="Gao Z.S."/>
        </authorList>
    </citation>
    <scope>NUCLEOTIDE SEQUENCE [LARGE SCALE GENOMIC DNA]</scope>
    <source>
        <tissue evidence="2">Leaves</tissue>
    </source>
</reference>
<gene>
    <name evidence="2" type="ORF">CJ030_MR1G022545</name>
</gene>
<proteinExistence type="predicted"/>
<dbReference type="Proteomes" id="UP000516437">
    <property type="component" value="Chromosome 1"/>
</dbReference>
<name>A0A6A1WQ73_9ROSI</name>
<dbReference type="AlphaFoldDB" id="A0A6A1WQ73"/>
<evidence type="ECO:0000313" key="2">
    <source>
        <dbReference type="EMBL" id="KAB1226756.1"/>
    </source>
</evidence>
<feature type="compositionally biased region" description="Low complexity" evidence="1">
    <location>
        <begin position="36"/>
        <end position="48"/>
    </location>
</feature>
<feature type="compositionally biased region" description="Basic and acidic residues" evidence="1">
    <location>
        <begin position="23"/>
        <end position="34"/>
    </location>
</feature>
<evidence type="ECO:0000256" key="1">
    <source>
        <dbReference type="SAM" id="MobiDB-lite"/>
    </source>
</evidence>
<accession>A0A6A1WQ73</accession>
<evidence type="ECO:0000313" key="3">
    <source>
        <dbReference type="Proteomes" id="UP000516437"/>
    </source>
</evidence>
<organism evidence="2 3">
    <name type="scientific">Morella rubra</name>
    <name type="common">Chinese bayberry</name>
    <dbReference type="NCBI Taxonomy" id="262757"/>
    <lineage>
        <taxon>Eukaryota</taxon>
        <taxon>Viridiplantae</taxon>
        <taxon>Streptophyta</taxon>
        <taxon>Embryophyta</taxon>
        <taxon>Tracheophyta</taxon>
        <taxon>Spermatophyta</taxon>
        <taxon>Magnoliopsida</taxon>
        <taxon>eudicotyledons</taxon>
        <taxon>Gunneridae</taxon>
        <taxon>Pentapetalae</taxon>
        <taxon>rosids</taxon>
        <taxon>fabids</taxon>
        <taxon>Fagales</taxon>
        <taxon>Myricaceae</taxon>
        <taxon>Morella</taxon>
    </lineage>
</organism>
<sequence>MKEQEVRDCRYPLIRKAGKRARRSSEQCCNEHRGSTRGSPSSSSESLSSFGLNDALAAIQQQSGLASAMIFRLCVYHGTFRALLLEVEDLKSRHKAREKELSLDVSQLSCELEQTQADRVGFYYGFNMLVEIAKEKFLGVDLSNLKTEDYTV</sequence>
<comment type="caution">
    <text evidence="2">The sequence shown here is derived from an EMBL/GenBank/DDBJ whole genome shotgun (WGS) entry which is preliminary data.</text>
</comment>
<keyword evidence="3" id="KW-1185">Reference proteome</keyword>
<dbReference type="EMBL" id="RXIC02000019">
    <property type="protein sequence ID" value="KAB1226756.1"/>
    <property type="molecule type" value="Genomic_DNA"/>
</dbReference>
<feature type="region of interest" description="Disordered" evidence="1">
    <location>
        <begin position="17"/>
        <end position="48"/>
    </location>
</feature>